<keyword evidence="2" id="KW-1185">Reference proteome</keyword>
<organism evidence="1 2">
    <name type="scientific">Jatropha curcas</name>
    <name type="common">Barbados nut</name>
    <dbReference type="NCBI Taxonomy" id="180498"/>
    <lineage>
        <taxon>Eukaryota</taxon>
        <taxon>Viridiplantae</taxon>
        <taxon>Streptophyta</taxon>
        <taxon>Embryophyta</taxon>
        <taxon>Tracheophyta</taxon>
        <taxon>Spermatophyta</taxon>
        <taxon>Magnoliopsida</taxon>
        <taxon>eudicotyledons</taxon>
        <taxon>Gunneridae</taxon>
        <taxon>Pentapetalae</taxon>
        <taxon>rosids</taxon>
        <taxon>fabids</taxon>
        <taxon>Malpighiales</taxon>
        <taxon>Euphorbiaceae</taxon>
        <taxon>Crotonoideae</taxon>
        <taxon>Jatropheae</taxon>
        <taxon>Jatropha</taxon>
    </lineage>
</organism>
<gene>
    <name evidence="1" type="ORF">JCGZ_26301</name>
</gene>
<accession>A0A067JR34</accession>
<dbReference type="OrthoDB" id="10529818at2759"/>
<proteinExistence type="predicted"/>
<dbReference type="AlphaFoldDB" id="A0A067JR34"/>
<protein>
    <submittedName>
        <fullName evidence="1">Uncharacterized protein</fullName>
    </submittedName>
</protein>
<reference evidence="1 2" key="1">
    <citation type="journal article" date="2014" name="PLoS ONE">
        <title>Global Analysis of Gene Expression Profiles in Physic Nut (Jatropha curcas L.) Seedlings Exposed to Salt Stress.</title>
        <authorList>
            <person name="Zhang L."/>
            <person name="Zhang C."/>
            <person name="Wu P."/>
            <person name="Chen Y."/>
            <person name="Li M."/>
            <person name="Jiang H."/>
            <person name="Wu G."/>
        </authorList>
    </citation>
    <scope>NUCLEOTIDE SEQUENCE [LARGE SCALE GENOMIC DNA]</scope>
    <source>
        <strain evidence="2">cv. GZQX0401</strain>
        <tissue evidence="1">Young leaves</tissue>
    </source>
</reference>
<evidence type="ECO:0000313" key="2">
    <source>
        <dbReference type="Proteomes" id="UP000027138"/>
    </source>
</evidence>
<name>A0A067JR34_JATCU</name>
<dbReference type="Proteomes" id="UP000027138">
    <property type="component" value="Unassembled WGS sequence"/>
</dbReference>
<dbReference type="EMBL" id="KK915447">
    <property type="protein sequence ID" value="KDP22470.1"/>
    <property type="molecule type" value="Genomic_DNA"/>
</dbReference>
<evidence type="ECO:0000313" key="1">
    <source>
        <dbReference type="EMBL" id="KDP22470.1"/>
    </source>
</evidence>
<sequence>MAATPKPPEAKNPVIIKQTVITAGTRTGLNMTSNGVATVSAMTVPARVKPERTRRDPPAVTAVAAFTTWWDRGCWPTCCDCGCSAIDAIEAQSKFNGGLRSVIFDIRL</sequence>